<dbReference type="RefSeq" id="WP_021659061.1">
    <property type="nucleotide sequence ID" value="NZ_FQVY01000004.1"/>
</dbReference>
<dbReference type="GO" id="GO:0003677">
    <property type="term" value="F:DNA binding"/>
    <property type="evidence" value="ECO:0007669"/>
    <property type="project" value="InterPro"/>
</dbReference>
<evidence type="ECO:0000259" key="1">
    <source>
        <dbReference type="PROSITE" id="PS50930"/>
    </source>
</evidence>
<reference evidence="3" key="2">
    <citation type="submission" date="2016-11" db="EMBL/GenBank/DDBJ databases">
        <authorList>
            <person name="Varghese N."/>
            <person name="Submissions S."/>
        </authorList>
    </citation>
    <scope>NUCLEOTIDE SEQUENCE</scope>
    <source>
        <strain evidence="3">DSM 4029</strain>
    </source>
</reference>
<evidence type="ECO:0000313" key="2">
    <source>
        <dbReference type="EMBL" id="MZL69798.1"/>
    </source>
</evidence>
<evidence type="ECO:0000313" key="4">
    <source>
        <dbReference type="Proteomes" id="UP000184089"/>
    </source>
</evidence>
<dbReference type="AlphaFoldDB" id="A0AAQ1MF54"/>
<dbReference type="PROSITE" id="PS50930">
    <property type="entry name" value="HTH_LYTTR"/>
    <property type="match status" value="1"/>
</dbReference>
<accession>A0AAQ1MF54</accession>
<dbReference type="EMBL" id="WWVX01000005">
    <property type="protein sequence ID" value="MZL69798.1"/>
    <property type="molecule type" value="Genomic_DNA"/>
</dbReference>
<dbReference type="PANTHER" id="PTHR37299">
    <property type="entry name" value="TRANSCRIPTIONAL REGULATOR-RELATED"/>
    <property type="match status" value="1"/>
</dbReference>
<evidence type="ECO:0000313" key="5">
    <source>
        <dbReference type="Proteomes" id="UP000474718"/>
    </source>
</evidence>
<reference evidence="2 5" key="3">
    <citation type="journal article" date="2019" name="Nat. Med.">
        <title>A library of human gut bacterial isolates paired with longitudinal multiomics data enables mechanistic microbiome research.</title>
        <authorList>
            <person name="Poyet M."/>
            <person name="Groussin M."/>
            <person name="Gibbons S.M."/>
            <person name="Avila-Pacheco J."/>
            <person name="Jiang X."/>
            <person name="Kearney S.M."/>
            <person name="Perrotta A.R."/>
            <person name="Berdy B."/>
            <person name="Zhao S."/>
            <person name="Lieberman T.D."/>
            <person name="Swanson P.K."/>
            <person name="Smith M."/>
            <person name="Roesemann S."/>
            <person name="Alexander J.E."/>
            <person name="Rich S.A."/>
            <person name="Livny J."/>
            <person name="Vlamakis H."/>
            <person name="Clish C."/>
            <person name="Bullock K."/>
            <person name="Deik A."/>
            <person name="Scott J."/>
            <person name="Pierce K.A."/>
            <person name="Xavier R.J."/>
            <person name="Alm E.J."/>
        </authorList>
    </citation>
    <scope>NUCLEOTIDE SEQUENCE [LARGE SCALE GENOMIC DNA]</scope>
    <source>
        <strain evidence="2 5">BIOML-A2</strain>
    </source>
</reference>
<dbReference type="PANTHER" id="PTHR37299:SF4">
    <property type="entry name" value="TRANSCRIPTIONAL REGULATOR"/>
    <property type="match status" value="1"/>
</dbReference>
<dbReference type="GO" id="GO:0000156">
    <property type="term" value="F:phosphorelay response regulator activity"/>
    <property type="evidence" value="ECO:0007669"/>
    <property type="project" value="InterPro"/>
</dbReference>
<dbReference type="InterPro" id="IPR046947">
    <property type="entry name" value="LytR-like"/>
</dbReference>
<dbReference type="Proteomes" id="UP000474718">
    <property type="component" value="Unassembled WGS sequence"/>
</dbReference>
<organism evidence="3 4">
    <name type="scientific">Bittarella massiliensis</name>
    <name type="common">ex Durand et al. 2017</name>
    <dbReference type="NCBI Taxonomy" id="1720313"/>
    <lineage>
        <taxon>Bacteria</taxon>
        <taxon>Bacillati</taxon>
        <taxon>Bacillota</taxon>
        <taxon>Clostridia</taxon>
        <taxon>Eubacteriales</taxon>
        <taxon>Oscillospiraceae</taxon>
        <taxon>Bittarella (ex Durand et al. 2017)</taxon>
    </lineage>
</organism>
<gene>
    <name evidence="2" type="ORF">GT747_08530</name>
    <name evidence="3" type="ORF">SAMN05444424_2563</name>
</gene>
<sequence>MKLIIEQSLELAEPEITIRCGLIDEPLRRLIEQVRLYSFSITGRRGESSRIFRLEEVFYFESVDERTYLYCEKEVYECDPKLYELERQLENTAFVRVSKSCILNTARLESVRALAGSRMEAKLENGESVVISRHYLPAFKEKFGL</sequence>
<dbReference type="InterPro" id="IPR007492">
    <property type="entry name" value="LytTR_DNA-bd_dom"/>
</dbReference>
<dbReference type="SMART" id="SM00850">
    <property type="entry name" value="LytTR"/>
    <property type="match status" value="1"/>
</dbReference>
<evidence type="ECO:0000313" key="3">
    <source>
        <dbReference type="EMBL" id="SHG49544.1"/>
    </source>
</evidence>
<comment type="caution">
    <text evidence="3">The sequence shown here is derived from an EMBL/GenBank/DDBJ whole genome shotgun (WGS) entry which is preliminary data.</text>
</comment>
<dbReference type="Proteomes" id="UP000184089">
    <property type="component" value="Unassembled WGS sequence"/>
</dbReference>
<keyword evidence="5" id="KW-1185">Reference proteome</keyword>
<feature type="domain" description="HTH LytTR-type" evidence="1">
    <location>
        <begin position="41"/>
        <end position="145"/>
    </location>
</feature>
<dbReference type="EMBL" id="FQVY01000004">
    <property type="protein sequence ID" value="SHG49544.1"/>
    <property type="molecule type" value="Genomic_DNA"/>
</dbReference>
<proteinExistence type="predicted"/>
<protein>
    <submittedName>
        <fullName evidence="2">LytTR family transcriptional regulator</fullName>
    </submittedName>
    <submittedName>
        <fullName evidence="3">Transcriptional regulator, LytTR family</fullName>
    </submittedName>
</protein>
<dbReference type="Pfam" id="PF04397">
    <property type="entry name" value="LytTR"/>
    <property type="match status" value="1"/>
</dbReference>
<name>A0AAQ1MF54_9FIRM</name>
<reference evidence="4" key="1">
    <citation type="submission" date="2016-11" db="EMBL/GenBank/DDBJ databases">
        <authorList>
            <person name="Jaros S."/>
            <person name="Januszkiewicz K."/>
            <person name="Wedrychowicz H."/>
        </authorList>
    </citation>
    <scope>NUCLEOTIDE SEQUENCE [LARGE SCALE GENOMIC DNA]</scope>
    <source>
        <strain evidence="4">DSM 4029</strain>
    </source>
</reference>
<dbReference type="Gene3D" id="2.40.50.1020">
    <property type="entry name" value="LytTr DNA-binding domain"/>
    <property type="match status" value="1"/>
</dbReference>